<gene>
    <name evidence="2" type="ORF">OS493_007766</name>
</gene>
<dbReference type="GO" id="GO:0005858">
    <property type="term" value="C:axonemal dynein complex"/>
    <property type="evidence" value="ECO:0007669"/>
    <property type="project" value="TreeGrafter"/>
</dbReference>
<dbReference type="EMBL" id="MU827304">
    <property type="protein sequence ID" value="KAJ7365117.1"/>
    <property type="molecule type" value="Genomic_DNA"/>
</dbReference>
<keyword evidence="3" id="KW-1185">Reference proteome</keyword>
<sequence length="149" mass="18231">VTNQMITACKNYITEHGYKTVWEYQQEELVEKLKNCIRLNEEYQRCFQKTKQRLEQNLEERQFEFSEMYIFGKSNTFSRRLHKIIDMLDTMKAFSCLGESRIEGMEQLWNKFVLIVTTMKKKPYDLLDYRKMDFDADFDEFKRQINDLQ</sequence>
<comment type="caution">
    <text evidence="2">The sequence shown here is derived from an EMBL/GenBank/DDBJ whole genome shotgun (WGS) entry which is preliminary data.</text>
</comment>
<dbReference type="GO" id="GO:0051959">
    <property type="term" value="F:dynein light intermediate chain binding"/>
    <property type="evidence" value="ECO:0007669"/>
    <property type="project" value="InterPro"/>
</dbReference>
<dbReference type="OrthoDB" id="5987731at2759"/>
<feature type="non-terminal residue" evidence="2">
    <location>
        <position position="1"/>
    </location>
</feature>
<dbReference type="Proteomes" id="UP001163046">
    <property type="component" value="Unassembled WGS sequence"/>
</dbReference>
<dbReference type="PANTHER" id="PTHR46532">
    <property type="entry name" value="MALE FERTILITY FACTOR KL5"/>
    <property type="match status" value="1"/>
</dbReference>
<name>A0A9W9YRV5_9CNID</name>
<evidence type="ECO:0000313" key="3">
    <source>
        <dbReference type="Proteomes" id="UP001163046"/>
    </source>
</evidence>
<feature type="domain" description="Dynein heavy chain tail" evidence="1">
    <location>
        <begin position="1"/>
        <end position="148"/>
    </location>
</feature>
<dbReference type="Pfam" id="PF08385">
    <property type="entry name" value="DHC_N1"/>
    <property type="match status" value="1"/>
</dbReference>
<evidence type="ECO:0000313" key="2">
    <source>
        <dbReference type="EMBL" id="KAJ7365117.1"/>
    </source>
</evidence>
<proteinExistence type="predicted"/>
<dbReference type="InterPro" id="IPR013594">
    <property type="entry name" value="Dynein_heavy_tail"/>
</dbReference>
<dbReference type="GO" id="GO:0045505">
    <property type="term" value="F:dynein intermediate chain binding"/>
    <property type="evidence" value="ECO:0007669"/>
    <property type="project" value="InterPro"/>
</dbReference>
<dbReference type="InterPro" id="IPR026983">
    <property type="entry name" value="DHC"/>
</dbReference>
<organism evidence="2 3">
    <name type="scientific">Desmophyllum pertusum</name>
    <dbReference type="NCBI Taxonomy" id="174260"/>
    <lineage>
        <taxon>Eukaryota</taxon>
        <taxon>Metazoa</taxon>
        <taxon>Cnidaria</taxon>
        <taxon>Anthozoa</taxon>
        <taxon>Hexacorallia</taxon>
        <taxon>Scleractinia</taxon>
        <taxon>Caryophylliina</taxon>
        <taxon>Caryophylliidae</taxon>
        <taxon>Desmophyllum</taxon>
    </lineage>
</organism>
<accession>A0A9W9YRV5</accession>
<reference evidence="2" key="1">
    <citation type="submission" date="2023-01" db="EMBL/GenBank/DDBJ databases">
        <title>Genome assembly of the deep-sea coral Lophelia pertusa.</title>
        <authorList>
            <person name="Herrera S."/>
            <person name="Cordes E."/>
        </authorList>
    </citation>
    <scope>NUCLEOTIDE SEQUENCE</scope>
    <source>
        <strain evidence="2">USNM1676648</strain>
        <tissue evidence="2">Polyp</tissue>
    </source>
</reference>
<feature type="non-terminal residue" evidence="2">
    <location>
        <position position="149"/>
    </location>
</feature>
<protein>
    <recommendedName>
        <fullName evidence="1">Dynein heavy chain tail domain-containing protein</fullName>
    </recommendedName>
</protein>
<evidence type="ECO:0000259" key="1">
    <source>
        <dbReference type="Pfam" id="PF08385"/>
    </source>
</evidence>
<dbReference type="GO" id="GO:0007018">
    <property type="term" value="P:microtubule-based movement"/>
    <property type="evidence" value="ECO:0007669"/>
    <property type="project" value="InterPro"/>
</dbReference>
<dbReference type="PANTHER" id="PTHR46532:SF13">
    <property type="entry name" value="CYTOPLASMIC DYNEIN 1 HEAVY CHAIN 1"/>
    <property type="match status" value="1"/>
</dbReference>
<dbReference type="AlphaFoldDB" id="A0A9W9YRV5"/>